<dbReference type="OrthoDB" id="5959877at2759"/>
<keyword evidence="3" id="KW-1185">Reference proteome</keyword>
<sequence length="347" mass="39936">MAWLWPRYQDDCYILRVRVPGMFPTNLLPDIIALVVKSILNFAHVVKYDVTHVQIIIFLREWNARLPVSTVVFLPHKSGNDKRRSRPDYRIVKIVLAALPILLLLALVIVLVILLTRGNSDDPKTNGLYAGCSFSDEAKRVGLDSFLDELLRKYFELIPENFGSKTGGDPGGYSETLSALRSSPERHQELHDEVRRLHDRLEEIIGKANGSRMKLRENKAMYVMQQLLKHSFDWGPYQRDYYVGDWMFEPNLYCWQPICNVLANLGRVVVYFKPDDLKGLDQIEELFKKHNETISRYIENLRLGVATGMVRSEESCKAGIHAIKINYYEIAVHNETGEAIALFPKSR</sequence>
<keyword evidence="1" id="KW-0812">Transmembrane</keyword>
<reference evidence="2" key="1">
    <citation type="submission" date="2023-01" db="EMBL/GenBank/DDBJ databases">
        <title>Genome assembly of the deep-sea coral Lophelia pertusa.</title>
        <authorList>
            <person name="Herrera S."/>
            <person name="Cordes E."/>
        </authorList>
    </citation>
    <scope>NUCLEOTIDE SEQUENCE</scope>
    <source>
        <strain evidence="2">USNM1676648</strain>
        <tissue evidence="2">Polyp</tissue>
    </source>
</reference>
<comment type="caution">
    <text evidence="2">The sequence shown here is derived from an EMBL/GenBank/DDBJ whole genome shotgun (WGS) entry which is preliminary data.</text>
</comment>
<name>A0A9W9YJW9_9CNID</name>
<gene>
    <name evidence="2" type="ORF">OS493_030846</name>
</gene>
<feature type="transmembrane region" description="Helical" evidence="1">
    <location>
        <begin position="91"/>
        <end position="115"/>
    </location>
</feature>
<dbReference type="InterPro" id="IPR010281">
    <property type="entry name" value="DUF885"/>
</dbReference>
<protein>
    <submittedName>
        <fullName evidence="2">Uncharacterized protein</fullName>
    </submittedName>
</protein>
<keyword evidence="1" id="KW-0472">Membrane</keyword>
<evidence type="ECO:0000256" key="1">
    <source>
        <dbReference type="SAM" id="Phobius"/>
    </source>
</evidence>
<keyword evidence="1" id="KW-1133">Transmembrane helix</keyword>
<dbReference type="EMBL" id="MU827335">
    <property type="protein sequence ID" value="KAJ7353996.1"/>
    <property type="molecule type" value="Genomic_DNA"/>
</dbReference>
<evidence type="ECO:0000313" key="2">
    <source>
        <dbReference type="EMBL" id="KAJ7353996.1"/>
    </source>
</evidence>
<dbReference type="PANTHER" id="PTHR33361:SF2">
    <property type="entry name" value="DUF885 DOMAIN-CONTAINING PROTEIN"/>
    <property type="match status" value="1"/>
</dbReference>
<dbReference type="AlphaFoldDB" id="A0A9W9YJW9"/>
<dbReference type="Proteomes" id="UP001163046">
    <property type="component" value="Unassembled WGS sequence"/>
</dbReference>
<evidence type="ECO:0000313" key="3">
    <source>
        <dbReference type="Proteomes" id="UP001163046"/>
    </source>
</evidence>
<accession>A0A9W9YJW9</accession>
<dbReference type="PANTHER" id="PTHR33361">
    <property type="entry name" value="GLR0591 PROTEIN"/>
    <property type="match status" value="1"/>
</dbReference>
<proteinExistence type="predicted"/>
<organism evidence="2 3">
    <name type="scientific">Desmophyllum pertusum</name>
    <dbReference type="NCBI Taxonomy" id="174260"/>
    <lineage>
        <taxon>Eukaryota</taxon>
        <taxon>Metazoa</taxon>
        <taxon>Cnidaria</taxon>
        <taxon>Anthozoa</taxon>
        <taxon>Hexacorallia</taxon>
        <taxon>Scleractinia</taxon>
        <taxon>Caryophylliina</taxon>
        <taxon>Caryophylliidae</taxon>
        <taxon>Desmophyllum</taxon>
    </lineage>
</organism>